<keyword evidence="3" id="KW-1185">Reference proteome</keyword>
<proteinExistence type="predicted"/>
<dbReference type="AlphaFoldDB" id="A0A9Q0BUT6"/>
<name>A0A9Q0BUT6_9MUSC</name>
<feature type="compositionally biased region" description="Low complexity" evidence="1">
    <location>
        <begin position="63"/>
        <end position="84"/>
    </location>
</feature>
<evidence type="ECO:0000313" key="2">
    <source>
        <dbReference type="EMBL" id="KAI8044720.1"/>
    </source>
</evidence>
<sequence length="84" mass="9428">MQAQLSEHASNMQHGMPIVTYNGNQYCVITRAPDLDVEAMQKPLEYGHSAAGATNIIVMSPMQLLPPQQQQQQQQQQQPQQQPQ</sequence>
<protein>
    <submittedName>
        <fullName evidence="2">Uncharacterized protein</fullName>
    </submittedName>
</protein>
<dbReference type="EMBL" id="JAMKOV010000001">
    <property type="protein sequence ID" value="KAI8044720.1"/>
    <property type="molecule type" value="Genomic_DNA"/>
</dbReference>
<organism evidence="2 3">
    <name type="scientific">Drosophila gunungcola</name>
    <name type="common">fruit fly</name>
    <dbReference type="NCBI Taxonomy" id="103775"/>
    <lineage>
        <taxon>Eukaryota</taxon>
        <taxon>Metazoa</taxon>
        <taxon>Ecdysozoa</taxon>
        <taxon>Arthropoda</taxon>
        <taxon>Hexapoda</taxon>
        <taxon>Insecta</taxon>
        <taxon>Pterygota</taxon>
        <taxon>Neoptera</taxon>
        <taxon>Endopterygota</taxon>
        <taxon>Diptera</taxon>
        <taxon>Brachycera</taxon>
        <taxon>Muscomorpha</taxon>
        <taxon>Ephydroidea</taxon>
        <taxon>Drosophilidae</taxon>
        <taxon>Drosophila</taxon>
        <taxon>Sophophora</taxon>
    </lineage>
</organism>
<feature type="region of interest" description="Disordered" evidence="1">
    <location>
        <begin position="61"/>
        <end position="84"/>
    </location>
</feature>
<gene>
    <name evidence="2" type="ORF">M5D96_000891</name>
</gene>
<reference evidence="2" key="1">
    <citation type="journal article" date="2023" name="Genome Biol. Evol.">
        <title>Long-read-based Genome Assembly of Drosophila gunungcola Reveals Fewer Chemosensory Genes in Flower-breeding Species.</title>
        <authorList>
            <person name="Negi A."/>
            <person name="Liao B.Y."/>
            <person name="Yeh S.D."/>
        </authorList>
    </citation>
    <scope>NUCLEOTIDE SEQUENCE</scope>
    <source>
        <strain evidence="2">Sukarami</strain>
    </source>
</reference>
<dbReference type="Proteomes" id="UP001059596">
    <property type="component" value="Chromosome 3R"/>
</dbReference>
<evidence type="ECO:0000313" key="3">
    <source>
        <dbReference type="Proteomes" id="UP001059596"/>
    </source>
</evidence>
<evidence type="ECO:0000256" key="1">
    <source>
        <dbReference type="SAM" id="MobiDB-lite"/>
    </source>
</evidence>
<comment type="caution">
    <text evidence="2">The sequence shown here is derived from an EMBL/GenBank/DDBJ whole genome shotgun (WGS) entry which is preliminary data.</text>
</comment>
<accession>A0A9Q0BUT6</accession>